<accession>A0A6S7JRS2</accession>
<dbReference type="Proteomes" id="UP001152795">
    <property type="component" value="Unassembled WGS sequence"/>
</dbReference>
<protein>
    <submittedName>
        <fullName evidence="1">Uncharacterized protein</fullName>
    </submittedName>
</protein>
<keyword evidence="2" id="KW-1185">Reference proteome</keyword>
<organism evidence="1 2">
    <name type="scientific">Paramuricea clavata</name>
    <name type="common">Red gorgonian</name>
    <name type="synonym">Violescent sea-whip</name>
    <dbReference type="NCBI Taxonomy" id="317549"/>
    <lineage>
        <taxon>Eukaryota</taxon>
        <taxon>Metazoa</taxon>
        <taxon>Cnidaria</taxon>
        <taxon>Anthozoa</taxon>
        <taxon>Octocorallia</taxon>
        <taxon>Malacalcyonacea</taxon>
        <taxon>Plexauridae</taxon>
        <taxon>Paramuricea</taxon>
    </lineage>
</organism>
<dbReference type="EMBL" id="CACRXK020007798">
    <property type="protein sequence ID" value="CAB4013198.1"/>
    <property type="molecule type" value="Genomic_DNA"/>
</dbReference>
<evidence type="ECO:0000313" key="2">
    <source>
        <dbReference type="Proteomes" id="UP001152795"/>
    </source>
</evidence>
<name>A0A6S7JRS2_PARCT</name>
<comment type="caution">
    <text evidence="1">The sequence shown here is derived from an EMBL/GenBank/DDBJ whole genome shotgun (WGS) entry which is preliminary data.</text>
</comment>
<sequence length="212" mass="24614">MPIFKLREILRYHNVLDCDTKDELAIRVGMVISGTASLAFKREVFAIKNLVTATRSLIQRQKRMYILDPKIISKQRMFTTPSSPTISTSRPRDSASVFSKKTKAFIPLPPDLSWYRAKVLEYDRATDVVKLEFDVEEDVNYNYVVKDEVKASRLKLAKDTQRMVDDYENIFQIRAVVEVSWSKDDVVETDLLPGWHEAEVQSFDRDEDENDI</sequence>
<dbReference type="AlphaFoldDB" id="A0A6S7JRS2"/>
<evidence type="ECO:0000313" key="1">
    <source>
        <dbReference type="EMBL" id="CAB4013198.1"/>
    </source>
</evidence>
<proteinExistence type="predicted"/>
<feature type="non-terminal residue" evidence="1">
    <location>
        <position position="212"/>
    </location>
</feature>
<reference evidence="1" key="1">
    <citation type="submission" date="2020-04" db="EMBL/GenBank/DDBJ databases">
        <authorList>
            <person name="Alioto T."/>
            <person name="Alioto T."/>
            <person name="Gomez Garrido J."/>
        </authorList>
    </citation>
    <scope>NUCLEOTIDE SEQUENCE</scope>
    <source>
        <strain evidence="1">A484AB</strain>
    </source>
</reference>
<dbReference type="OrthoDB" id="5984203at2759"/>
<gene>
    <name evidence="1" type="ORF">PACLA_8A015497</name>
</gene>